<keyword evidence="2" id="KW-0378">Hydrolase</keyword>
<dbReference type="Pfam" id="PF00961">
    <property type="entry name" value="LAGLIDADG_1"/>
    <property type="match status" value="1"/>
</dbReference>
<dbReference type="InterPro" id="IPR027434">
    <property type="entry name" value="Homing_endonucl"/>
</dbReference>
<dbReference type="EMBL" id="MW794298">
    <property type="protein sequence ID" value="QYB19619.1"/>
    <property type="molecule type" value="Genomic_DNA"/>
</dbReference>
<gene>
    <name evidence="2" type="primary">HE</name>
</gene>
<protein>
    <submittedName>
        <fullName evidence="2">LAGLIDADG endonuclease</fullName>
    </submittedName>
</protein>
<dbReference type="PANTHER" id="PTHR36181">
    <property type="entry name" value="INTRON-ENCODED ENDONUCLEASE AI3-RELATED"/>
    <property type="match status" value="1"/>
</dbReference>
<reference evidence="2" key="1">
    <citation type="journal article" date="2021" name="Front. Microbiol.">
        <title>Pan-Mitogenomics Approach Discovers Diversity and Dynamism in the Prominent Brown Rot Fungal Pathogens.</title>
        <authorList>
            <person name="Yildiz G."/>
            <person name="Ozkilinc H."/>
        </authorList>
    </citation>
    <scope>NUCLEOTIDE SEQUENCE</scope>
</reference>
<feature type="domain" description="Homing endonuclease LAGLIDADG" evidence="1">
    <location>
        <begin position="36"/>
        <end position="136"/>
    </location>
</feature>
<dbReference type="SUPFAM" id="SSF55608">
    <property type="entry name" value="Homing endonucleases"/>
    <property type="match status" value="1"/>
</dbReference>
<proteinExistence type="predicted"/>
<dbReference type="EMBL" id="MW794299">
    <property type="protein sequence ID" value="QYB19682.1"/>
    <property type="molecule type" value="Genomic_DNA"/>
</dbReference>
<name>A0A8F8SQD5_MONFR</name>
<evidence type="ECO:0000259" key="1">
    <source>
        <dbReference type="Pfam" id="PF00961"/>
    </source>
</evidence>
<geneLocation type="mitochondrion" evidence="2"/>
<organism evidence="2">
    <name type="scientific">Monilinia fructicola</name>
    <name type="common">Brown rot fungus</name>
    <name type="synonym">Ciboria fructicola</name>
    <dbReference type="NCBI Taxonomy" id="38448"/>
    <lineage>
        <taxon>Eukaryota</taxon>
        <taxon>Fungi</taxon>
        <taxon>Dikarya</taxon>
        <taxon>Ascomycota</taxon>
        <taxon>Pezizomycotina</taxon>
        <taxon>Leotiomycetes</taxon>
        <taxon>Helotiales</taxon>
        <taxon>Sclerotiniaceae</taxon>
        <taxon>Monilinia</taxon>
    </lineage>
</organism>
<dbReference type="EMBL" id="MW794301">
    <property type="protein sequence ID" value="QYB19807.1"/>
    <property type="molecule type" value="Genomic_DNA"/>
</dbReference>
<dbReference type="InterPro" id="IPR004860">
    <property type="entry name" value="LAGLIDADG_dom"/>
</dbReference>
<dbReference type="EMBL" id="MW794297">
    <property type="protein sequence ID" value="QYB19557.1"/>
    <property type="molecule type" value="Genomic_DNA"/>
</dbReference>
<dbReference type="EMBL" id="MW794295">
    <property type="protein sequence ID" value="QYB19434.1"/>
    <property type="molecule type" value="Genomic_DNA"/>
</dbReference>
<dbReference type="Gene3D" id="3.10.28.10">
    <property type="entry name" value="Homing endonucleases"/>
    <property type="match status" value="1"/>
</dbReference>
<dbReference type="InterPro" id="IPR051289">
    <property type="entry name" value="LAGLIDADG_Endonuclease"/>
</dbReference>
<keyword evidence="2" id="KW-0255">Endonuclease</keyword>
<dbReference type="PANTHER" id="PTHR36181:SF4">
    <property type="entry name" value="LAGLIDADG ENDONUCLEASE"/>
    <property type="match status" value="1"/>
</dbReference>
<keyword evidence="2" id="KW-0496">Mitochondrion</keyword>
<dbReference type="AlphaFoldDB" id="A0A8F8SQD5"/>
<sequence length="166" mass="18678">MNLGLSDMLKSEFAGYTPVERPVINSGSVSLDPDWISGFVSAEGNFDVRIPTTNSKLGYRVQLRFRISQHSRDLKLMENLVEYFGSGKVYKYGGKSAVSFTIVDFTDITNIIVPFFSKNPIIGIKLYDYLDWCKIHSLMINRAHLTVEGVQSIREIKSGMNTGRSI</sequence>
<dbReference type="FunFam" id="3.10.28.10:FF:000010">
    <property type="entry name" value="LAGLIDADG homing endonuclease I-LtrII"/>
    <property type="match status" value="1"/>
</dbReference>
<evidence type="ECO:0000313" key="2">
    <source>
        <dbReference type="EMBL" id="QYB19619.1"/>
    </source>
</evidence>
<dbReference type="GO" id="GO:0005739">
    <property type="term" value="C:mitochondrion"/>
    <property type="evidence" value="ECO:0007669"/>
    <property type="project" value="UniProtKB-ARBA"/>
</dbReference>
<accession>A0A8F8SQD5</accession>
<keyword evidence="2" id="KW-0540">Nuclease</keyword>
<dbReference type="EMBL" id="MW794296">
    <property type="protein sequence ID" value="QYB19495.1"/>
    <property type="molecule type" value="Genomic_DNA"/>
</dbReference>
<dbReference type="EMBL" id="MW794300">
    <property type="protein sequence ID" value="QYB19745.1"/>
    <property type="molecule type" value="Genomic_DNA"/>
</dbReference>
<dbReference type="GO" id="GO:0004519">
    <property type="term" value="F:endonuclease activity"/>
    <property type="evidence" value="ECO:0007669"/>
    <property type="project" value="UniProtKB-KW"/>
</dbReference>